<feature type="domain" description="VOC" evidence="1">
    <location>
        <begin position="137"/>
        <end position="249"/>
    </location>
</feature>
<dbReference type="Proteomes" id="UP001459204">
    <property type="component" value="Unassembled WGS sequence"/>
</dbReference>
<evidence type="ECO:0000313" key="3">
    <source>
        <dbReference type="Proteomes" id="UP001459204"/>
    </source>
</evidence>
<dbReference type="PROSITE" id="PS51819">
    <property type="entry name" value="VOC"/>
    <property type="match status" value="2"/>
</dbReference>
<evidence type="ECO:0000259" key="1">
    <source>
        <dbReference type="PROSITE" id="PS51819"/>
    </source>
</evidence>
<organism evidence="2 3">
    <name type="scientific">Pseudoxanthomonas putridarboris</name>
    <dbReference type="NCBI Taxonomy" id="752605"/>
    <lineage>
        <taxon>Bacteria</taxon>
        <taxon>Pseudomonadati</taxon>
        <taxon>Pseudomonadota</taxon>
        <taxon>Gammaproteobacteria</taxon>
        <taxon>Lysobacterales</taxon>
        <taxon>Lysobacteraceae</taxon>
        <taxon>Pseudoxanthomonas</taxon>
    </lineage>
</organism>
<dbReference type="InterPro" id="IPR029068">
    <property type="entry name" value="Glyas_Bleomycin-R_OHBP_Dase"/>
</dbReference>
<gene>
    <name evidence="2" type="ORF">AAD027_01350</name>
</gene>
<name>A0ABU9IVK4_9GAMM</name>
<dbReference type="Gene3D" id="3.10.180.10">
    <property type="entry name" value="2,3-Dihydroxybiphenyl 1,2-Dioxygenase, domain 1"/>
    <property type="match status" value="2"/>
</dbReference>
<dbReference type="InterPro" id="IPR037523">
    <property type="entry name" value="VOC_core"/>
</dbReference>
<keyword evidence="3" id="KW-1185">Reference proteome</keyword>
<sequence>MPITIEQLRYVALGTRDLEAAGRFAADELGLRAVQDSADEIAFRSDERQYSVVYARDDARRQAIGLEVRDEAALQSAADALQARGIALVREAALAARRNVRALGAFTTPGGLRVELVVRPQNQAWRFFPQRDAGITGLAAVALRSTDVAADEALWIEVFGMRVGDWVGDAAYLGFDAAHHRLSLHPSARAGVLAVEFGVEGINQVMQQFHRLRPVPEAIVHGPGRRPVSEQVFLTFSGPDEVLYAFVAEGRQVDPSAPPRPRQFGGGPESHCAWGSACRVPELDGRTAAPLAPSARPALRGVLRG</sequence>
<dbReference type="SUPFAM" id="SSF54593">
    <property type="entry name" value="Glyoxalase/Bleomycin resistance protein/Dihydroxybiphenyl dioxygenase"/>
    <property type="match status" value="1"/>
</dbReference>
<accession>A0ABU9IVK4</accession>
<dbReference type="RefSeq" id="WP_341724219.1">
    <property type="nucleotide sequence ID" value="NZ_JBBWWT010000001.1"/>
</dbReference>
<feature type="domain" description="VOC" evidence="1">
    <location>
        <begin position="7"/>
        <end position="119"/>
    </location>
</feature>
<reference evidence="2 3" key="1">
    <citation type="submission" date="2024-04" db="EMBL/GenBank/DDBJ databases">
        <title>Draft genome sequence of Pseudoxanthomonas putridarboris WD12.</title>
        <authorList>
            <person name="Oh J."/>
        </authorList>
    </citation>
    <scope>NUCLEOTIDE SEQUENCE [LARGE SCALE GENOMIC DNA]</scope>
    <source>
        <strain evidence="2 3">WD12</strain>
    </source>
</reference>
<dbReference type="EMBL" id="JBBWWT010000001">
    <property type="protein sequence ID" value="MEL1263020.1"/>
    <property type="molecule type" value="Genomic_DNA"/>
</dbReference>
<evidence type="ECO:0000313" key="2">
    <source>
        <dbReference type="EMBL" id="MEL1263020.1"/>
    </source>
</evidence>
<protein>
    <recommendedName>
        <fullName evidence="1">VOC domain-containing protein</fullName>
    </recommendedName>
</protein>
<comment type="caution">
    <text evidence="2">The sequence shown here is derived from an EMBL/GenBank/DDBJ whole genome shotgun (WGS) entry which is preliminary data.</text>
</comment>
<proteinExistence type="predicted"/>